<dbReference type="InterPro" id="IPR000086">
    <property type="entry name" value="NUDIX_hydrolase_dom"/>
</dbReference>
<reference evidence="2 3" key="1">
    <citation type="submission" date="2017-08" db="EMBL/GenBank/DDBJ databases">
        <title>Harnessing the power of phylogenomics to disentangle the directionality and signatures of interkingdom host jumping in the parasitic fungal genus Tolypocladium.</title>
        <authorList>
            <person name="Quandt C.A."/>
            <person name="Patterson W."/>
            <person name="Spatafora J.W."/>
        </authorList>
    </citation>
    <scope>NUCLEOTIDE SEQUENCE [LARGE SCALE GENOMIC DNA]</scope>
    <source>
        <strain evidence="2 3">CBS 113982</strain>
    </source>
</reference>
<gene>
    <name evidence="2" type="ORF">TCAP_03184</name>
</gene>
<protein>
    <recommendedName>
        <fullName evidence="1">Nudix hydrolase domain-containing protein</fullName>
    </recommendedName>
</protein>
<organism evidence="2 3">
    <name type="scientific">Tolypocladium capitatum</name>
    <dbReference type="NCBI Taxonomy" id="45235"/>
    <lineage>
        <taxon>Eukaryota</taxon>
        <taxon>Fungi</taxon>
        <taxon>Dikarya</taxon>
        <taxon>Ascomycota</taxon>
        <taxon>Pezizomycotina</taxon>
        <taxon>Sordariomycetes</taxon>
        <taxon>Hypocreomycetidae</taxon>
        <taxon>Hypocreales</taxon>
        <taxon>Ophiocordycipitaceae</taxon>
        <taxon>Tolypocladium</taxon>
    </lineage>
</organism>
<dbReference type="PANTHER" id="PTHR43736:SF1">
    <property type="entry name" value="DIHYDRONEOPTERIN TRIPHOSPHATE DIPHOSPHATASE"/>
    <property type="match status" value="1"/>
</dbReference>
<dbReference type="OrthoDB" id="276276at2759"/>
<name>A0A2K3QH66_9HYPO</name>
<dbReference type="Gene3D" id="3.90.79.10">
    <property type="entry name" value="Nucleoside Triphosphate Pyrophosphohydrolase"/>
    <property type="match status" value="1"/>
</dbReference>
<dbReference type="CDD" id="cd02883">
    <property type="entry name" value="NUDIX_Hydrolase"/>
    <property type="match status" value="1"/>
</dbReference>
<proteinExistence type="predicted"/>
<dbReference type="PROSITE" id="PS51462">
    <property type="entry name" value="NUDIX"/>
    <property type="match status" value="1"/>
</dbReference>
<evidence type="ECO:0000313" key="2">
    <source>
        <dbReference type="EMBL" id="PNY26888.1"/>
    </source>
</evidence>
<dbReference type="AlphaFoldDB" id="A0A2K3QH66"/>
<keyword evidence="3" id="KW-1185">Reference proteome</keyword>
<dbReference type="Proteomes" id="UP000236621">
    <property type="component" value="Unassembled WGS sequence"/>
</dbReference>
<evidence type="ECO:0000313" key="3">
    <source>
        <dbReference type="Proteomes" id="UP000236621"/>
    </source>
</evidence>
<comment type="caution">
    <text evidence="2">The sequence shown here is derived from an EMBL/GenBank/DDBJ whole genome shotgun (WGS) entry which is preliminary data.</text>
</comment>
<accession>A0A2K3QH66</accession>
<dbReference type="STRING" id="45235.A0A2K3QH66"/>
<dbReference type="PANTHER" id="PTHR43736">
    <property type="entry name" value="ADP-RIBOSE PYROPHOSPHATASE"/>
    <property type="match status" value="1"/>
</dbReference>
<sequence length="206" mass="22456">MSLEPDPRNHGGPSAPTFHFTFNASVADFNVPPKTYLASHPEFDAIATGALVTSRRESGGRQLLLIQRAAHDSMPSRWEVPGGACDLDDATLLHGLARELWEETGLLLRRVVGRVGLGRGNGGGLGKGSEDGAVFFTRRGLRVIKYSFLVDVEQPPGIKLDPNEHQRFLWATEEECRAGRVGDVEIKFTTDQQTATIMEGFGVGKE</sequence>
<feature type="domain" description="Nudix hydrolase" evidence="1">
    <location>
        <begin position="43"/>
        <end position="194"/>
    </location>
</feature>
<dbReference type="SUPFAM" id="SSF55811">
    <property type="entry name" value="Nudix"/>
    <property type="match status" value="1"/>
</dbReference>
<dbReference type="InterPro" id="IPR015797">
    <property type="entry name" value="NUDIX_hydrolase-like_dom_sf"/>
</dbReference>
<dbReference type="Pfam" id="PF00293">
    <property type="entry name" value="NUDIX"/>
    <property type="match status" value="1"/>
</dbReference>
<evidence type="ECO:0000259" key="1">
    <source>
        <dbReference type="PROSITE" id="PS51462"/>
    </source>
</evidence>
<dbReference type="EMBL" id="NRSZ01000486">
    <property type="protein sequence ID" value="PNY26888.1"/>
    <property type="molecule type" value="Genomic_DNA"/>
</dbReference>